<dbReference type="AlphaFoldDB" id="A0A0D7APT4"/>
<organism evidence="4 5">
    <name type="scientific">Fistulina hepatica ATCC 64428</name>
    <dbReference type="NCBI Taxonomy" id="1128425"/>
    <lineage>
        <taxon>Eukaryota</taxon>
        <taxon>Fungi</taxon>
        <taxon>Dikarya</taxon>
        <taxon>Basidiomycota</taxon>
        <taxon>Agaricomycotina</taxon>
        <taxon>Agaricomycetes</taxon>
        <taxon>Agaricomycetidae</taxon>
        <taxon>Agaricales</taxon>
        <taxon>Fistulinaceae</taxon>
        <taxon>Fistulina</taxon>
    </lineage>
</organism>
<dbReference type="InterPro" id="IPR045340">
    <property type="entry name" value="DUF6533"/>
</dbReference>
<evidence type="ECO:0000256" key="2">
    <source>
        <dbReference type="SAM" id="Phobius"/>
    </source>
</evidence>
<gene>
    <name evidence="4" type="ORF">FISHEDRAFT_68620</name>
</gene>
<evidence type="ECO:0000259" key="3">
    <source>
        <dbReference type="Pfam" id="PF20151"/>
    </source>
</evidence>
<reference evidence="4 5" key="1">
    <citation type="journal article" date="2015" name="Fungal Genet. Biol.">
        <title>Evolution of novel wood decay mechanisms in Agaricales revealed by the genome sequences of Fistulina hepatica and Cylindrobasidium torrendii.</title>
        <authorList>
            <person name="Floudas D."/>
            <person name="Held B.W."/>
            <person name="Riley R."/>
            <person name="Nagy L.G."/>
            <person name="Koehler G."/>
            <person name="Ransdell A.S."/>
            <person name="Younus H."/>
            <person name="Chow J."/>
            <person name="Chiniquy J."/>
            <person name="Lipzen A."/>
            <person name="Tritt A."/>
            <person name="Sun H."/>
            <person name="Haridas S."/>
            <person name="LaButti K."/>
            <person name="Ohm R.A."/>
            <person name="Kues U."/>
            <person name="Blanchette R.A."/>
            <person name="Grigoriev I.V."/>
            <person name="Minto R.E."/>
            <person name="Hibbett D.S."/>
        </authorList>
    </citation>
    <scope>NUCLEOTIDE SEQUENCE [LARGE SCALE GENOMIC DNA]</scope>
    <source>
        <strain evidence="4 5">ATCC 64428</strain>
    </source>
</reference>
<feature type="compositionally biased region" description="Polar residues" evidence="1">
    <location>
        <begin position="317"/>
        <end position="337"/>
    </location>
</feature>
<accession>A0A0D7APT4</accession>
<proteinExistence type="predicted"/>
<sequence>MTSDSMDATRVYDTRVHASLHLVGISILFFDQFITLDREVNAIWLRPKTKSSYGFLIHRYVALSGFIAVTSIWFLNLSVKVRHIPSVVTVSYRATGMRPLSLIPSSHARRTPSYHSRGARLATSWEALMVFDALIFFLTFARTYSVSRRTRALWSNFTAVPLTTIMLRDGAIYFAVMSLANLANLAGSYLKGCLSSFTSCISITMMSRLMLNLHERAHVGILAVRAPHSTWTSGNRRIDALELDDVSSPTSPTNKSFGPGNPFPSVSYGLGSYSTRATCGSIVGDGTCTEPRPLGVTVDVNVEVATHPAPTPSTTTLNSPDASASPTRLLRSASNSQVEHRSLWQPPWPPW</sequence>
<feature type="compositionally biased region" description="Low complexity" evidence="1">
    <location>
        <begin position="306"/>
        <end position="316"/>
    </location>
</feature>
<evidence type="ECO:0000313" key="4">
    <source>
        <dbReference type="EMBL" id="KIY53754.1"/>
    </source>
</evidence>
<keyword evidence="2" id="KW-0812">Transmembrane</keyword>
<dbReference type="Proteomes" id="UP000054144">
    <property type="component" value="Unassembled WGS sequence"/>
</dbReference>
<feature type="transmembrane region" description="Helical" evidence="2">
    <location>
        <begin position="153"/>
        <end position="176"/>
    </location>
</feature>
<protein>
    <recommendedName>
        <fullName evidence="3">DUF6533 domain-containing protein</fullName>
    </recommendedName>
</protein>
<evidence type="ECO:0000313" key="5">
    <source>
        <dbReference type="Proteomes" id="UP000054144"/>
    </source>
</evidence>
<keyword evidence="5" id="KW-1185">Reference proteome</keyword>
<dbReference type="OrthoDB" id="2686513at2759"/>
<feature type="transmembrane region" description="Helical" evidence="2">
    <location>
        <begin position="122"/>
        <end position="141"/>
    </location>
</feature>
<feature type="transmembrane region" description="Helical" evidence="2">
    <location>
        <begin position="57"/>
        <end position="75"/>
    </location>
</feature>
<dbReference type="Pfam" id="PF20151">
    <property type="entry name" value="DUF6533"/>
    <property type="match status" value="1"/>
</dbReference>
<name>A0A0D7APT4_9AGAR</name>
<evidence type="ECO:0000256" key="1">
    <source>
        <dbReference type="SAM" id="MobiDB-lite"/>
    </source>
</evidence>
<keyword evidence="2" id="KW-0472">Membrane</keyword>
<feature type="domain" description="DUF6533" evidence="3">
    <location>
        <begin position="21"/>
        <end position="63"/>
    </location>
</feature>
<keyword evidence="2" id="KW-1133">Transmembrane helix</keyword>
<dbReference type="EMBL" id="KN881590">
    <property type="protein sequence ID" value="KIY53754.1"/>
    <property type="molecule type" value="Genomic_DNA"/>
</dbReference>
<feature type="region of interest" description="Disordered" evidence="1">
    <location>
        <begin position="306"/>
        <end position="351"/>
    </location>
</feature>